<dbReference type="RefSeq" id="WP_319953271.1">
    <property type="nucleotide sequence ID" value="NZ_JAXAVX010000002.1"/>
</dbReference>
<dbReference type="InterPro" id="IPR014883">
    <property type="entry name" value="VRR_NUC"/>
</dbReference>
<feature type="domain" description="VRR-NUC" evidence="4">
    <location>
        <begin position="12"/>
        <end position="105"/>
    </location>
</feature>
<gene>
    <name evidence="5" type="ORF">SK069_05900</name>
</gene>
<dbReference type="InterPro" id="IPR011856">
    <property type="entry name" value="tRNA_endonuc-like_dom_sf"/>
</dbReference>
<comment type="caution">
    <text evidence="5">The sequence shown here is derived from an EMBL/GenBank/DDBJ whole genome shotgun (WGS) entry which is preliminary data.</text>
</comment>
<evidence type="ECO:0000259" key="4">
    <source>
        <dbReference type="SMART" id="SM00990"/>
    </source>
</evidence>
<accession>A0ABU4VH58</accession>
<keyword evidence="3" id="KW-0378">Hydrolase</keyword>
<dbReference type="Gene3D" id="3.40.1350.10">
    <property type="match status" value="1"/>
</dbReference>
<evidence type="ECO:0000256" key="1">
    <source>
        <dbReference type="ARBA" id="ARBA00001946"/>
    </source>
</evidence>
<evidence type="ECO:0000256" key="2">
    <source>
        <dbReference type="ARBA" id="ARBA00022722"/>
    </source>
</evidence>
<organism evidence="5 6">
    <name type="scientific">Patulibacter brassicae</name>
    <dbReference type="NCBI Taxonomy" id="1705717"/>
    <lineage>
        <taxon>Bacteria</taxon>
        <taxon>Bacillati</taxon>
        <taxon>Actinomycetota</taxon>
        <taxon>Thermoleophilia</taxon>
        <taxon>Solirubrobacterales</taxon>
        <taxon>Patulibacteraceae</taxon>
        <taxon>Patulibacter</taxon>
    </lineage>
</organism>
<protein>
    <submittedName>
        <fullName evidence="5">VRR-NUC domain-containing protein</fullName>
    </submittedName>
</protein>
<reference evidence="5 6" key="1">
    <citation type="submission" date="2023-11" db="EMBL/GenBank/DDBJ databases">
        <authorList>
            <person name="Xu M."/>
            <person name="Jiang T."/>
        </authorList>
    </citation>
    <scope>NUCLEOTIDE SEQUENCE [LARGE SCALE GENOMIC DNA]</scope>
    <source>
        <strain evidence="5 6">SD</strain>
    </source>
</reference>
<evidence type="ECO:0000256" key="3">
    <source>
        <dbReference type="ARBA" id="ARBA00022801"/>
    </source>
</evidence>
<dbReference type="Proteomes" id="UP001277761">
    <property type="component" value="Unassembled WGS sequence"/>
</dbReference>
<sequence>MSTRIRNAKGELLEEGWQRQVIQLARLGGWRFFHAPSNRPGRRTGRPQAMDPECVGFPDLMLVRGSETLFRELKTDKGRLGPGQQDWLDVLAAAGHDAAVWRPRDLDVVRERLLRPRPRRPRSEP</sequence>
<dbReference type="SMART" id="SM00990">
    <property type="entry name" value="VRR_NUC"/>
    <property type="match status" value="1"/>
</dbReference>
<evidence type="ECO:0000313" key="6">
    <source>
        <dbReference type="Proteomes" id="UP001277761"/>
    </source>
</evidence>
<dbReference type="Pfam" id="PF08774">
    <property type="entry name" value="VRR_NUC"/>
    <property type="match status" value="1"/>
</dbReference>
<keyword evidence="6" id="KW-1185">Reference proteome</keyword>
<name>A0ABU4VH58_9ACTN</name>
<evidence type="ECO:0000313" key="5">
    <source>
        <dbReference type="EMBL" id="MDX8151118.1"/>
    </source>
</evidence>
<comment type="cofactor">
    <cofactor evidence="1">
        <name>Mg(2+)</name>
        <dbReference type="ChEBI" id="CHEBI:18420"/>
    </cofactor>
</comment>
<proteinExistence type="predicted"/>
<dbReference type="EMBL" id="JAXAVX010000002">
    <property type="protein sequence ID" value="MDX8151118.1"/>
    <property type="molecule type" value="Genomic_DNA"/>
</dbReference>
<keyword evidence="2" id="KW-0540">Nuclease</keyword>